<reference evidence="5 6" key="1">
    <citation type="journal article" date="2013" name="Genome Announc.">
        <title>Draft Genome Sequence of Cesiribacter andamanensis Strain AMV16T, Isolated from a Soil Sample from a Mud Volcano in the Andaman Islands, India.</title>
        <authorList>
            <person name="Shivaji S."/>
            <person name="Ara S."/>
            <person name="Begum Z."/>
            <person name="Srinivas T.N."/>
            <person name="Singh A."/>
            <person name="Kumar Pinnaka A."/>
        </authorList>
    </citation>
    <scope>NUCLEOTIDE SEQUENCE [LARGE SCALE GENOMIC DNA]</scope>
    <source>
        <strain evidence="5 6">AMV16</strain>
    </source>
</reference>
<dbReference type="GO" id="GO:0046872">
    <property type="term" value="F:metal ion binding"/>
    <property type="evidence" value="ECO:0007669"/>
    <property type="project" value="UniProtKB-KW"/>
</dbReference>
<dbReference type="GO" id="GO:0016020">
    <property type="term" value="C:membrane"/>
    <property type="evidence" value="ECO:0007669"/>
    <property type="project" value="GOC"/>
</dbReference>
<evidence type="ECO:0000256" key="3">
    <source>
        <dbReference type="SAM" id="Phobius"/>
    </source>
</evidence>
<keyword evidence="1" id="KW-0479">Metal-binding</keyword>
<proteinExistence type="predicted"/>
<evidence type="ECO:0000259" key="4">
    <source>
        <dbReference type="Pfam" id="PF00149"/>
    </source>
</evidence>
<protein>
    <submittedName>
        <fullName evidence="5">Putative metallophosphoesterase</fullName>
        <ecNumber evidence="5">3.1.-.-</ecNumber>
    </submittedName>
</protein>
<keyword evidence="3" id="KW-1133">Transmembrane helix</keyword>
<dbReference type="PANTHER" id="PTHR31302">
    <property type="entry name" value="TRANSMEMBRANE PROTEIN WITH METALLOPHOSPHOESTERASE DOMAIN-RELATED"/>
    <property type="match status" value="1"/>
</dbReference>
<dbReference type="InterPro" id="IPR051158">
    <property type="entry name" value="Metallophosphoesterase_sf"/>
</dbReference>
<dbReference type="STRING" id="1279009.ADICEAN_02067"/>
<keyword evidence="3" id="KW-0472">Membrane</keyword>
<dbReference type="Gene3D" id="3.60.21.10">
    <property type="match status" value="1"/>
</dbReference>
<dbReference type="OrthoDB" id="9780884at2"/>
<gene>
    <name evidence="5" type="ORF">ADICEAN_02067</name>
</gene>
<dbReference type="EMBL" id="AODQ01000045">
    <property type="protein sequence ID" value="EMR02792.1"/>
    <property type="molecule type" value="Genomic_DNA"/>
</dbReference>
<feature type="transmembrane region" description="Helical" evidence="3">
    <location>
        <begin position="39"/>
        <end position="61"/>
    </location>
</feature>
<evidence type="ECO:0000256" key="1">
    <source>
        <dbReference type="ARBA" id="ARBA00022723"/>
    </source>
</evidence>
<dbReference type="eggNOG" id="COG1408">
    <property type="taxonomic scope" value="Bacteria"/>
</dbReference>
<dbReference type="Proteomes" id="UP000011910">
    <property type="component" value="Unassembled WGS sequence"/>
</dbReference>
<dbReference type="AlphaFoldDB" id="M7N699"/>
<comment type="caution">
    <text evidence="5">The sequence shown here is derived from an EMBL/GenBank/DDBJ whole genome shotgun (WGS) entry which is preliminary data.</text>
</comment>
<name>M7N699_9BACT</name>
<feature type="domain" description="Calcineurin-like phosphoesterase" evidence="4">
    <location>
        <begin position="180"/>
        <end position="361"/>
    </location>
</feature>
<dbReference type="EC" id="3.1.-.-" evidence="5"/>
<dbReference type="CDD" id="cd07385">
    <property type="entry name" value="MPP_YkuE_C"/>
    <property type="match status" value="1"/>
</dbReference>
<dbReference type="InterPro" id="IPR029052">
    <property type="entry name" value="Metallo-depent_PP-like"/>
</dbReference>
<feature type="transmembrane region" description="Helical" evidence="3">
    <location>
        <begin position="73"/>
        <end position="94"/>
    </location>
</feature>
<evidence type="ECO:0000256" key="2">
    <source>
        <dbReference type="ARBA" id="ARBA00022801"/>
    </source>
</evidence>
<keyword evidence="3" id="KW-0812">Transmembrane</keyword>
<sequence>MMKLLVFGLVGLAIFLLDLYVFGAFRLLFWESSPGVRRLAYGLYWSLSALTILLFLVYNLTNIRQQLPQLGQWVQVWMVIYIISKLFGGFFMLLDDIWRMFLWIWRRFVIHVSPAEPLPAQDTPAGTGISRSEFLAKTAVAATVLPLVGMSAGIISGAHDYRVRRRSVVLPNLPRAFDGIRIAQLSDIHSGSFFNKTAVAGGVDMLMAEKPDLIFFTGDLVNNVASEVKEYVPIFGKMKAPLGMYSTLGNHDYGEYVQWPSDQARRRNVQDLMESHKTMGFDLLMNENRIIRSGGEQLAILGVENWGTGRWPKYGRLAQAHAGTEQAPVKLLLSHDPTHWDGQIRPLFPDIDLTFSGHTHGFQFGVEIGSFRWSPAQWMYKQWADLYKEGNQYLYVNRGYGYLGYPGRIGILPEITIIELRSA</sequence>
<dbReference type="PATRIC" id="fig|1279009.4.peg.2096"/>
<dbReference type="PANTHER" id="PTHR31302:SF31">
    <property type="entry name" value="PHOSPHODIESTERASE YAEI"/>
    <property type="match status" value="1"/>
</dbReference>
<dbReference type="RefSeq" id="WP_009195460.1">
    <property type="nucleotide sequence ID" value="NZ_AODQ01000045.1"/>
</dbReference>
<evidence type="ECO:0000313" key="6">
    <source>
        <dbReference type="Proteomes" id="UP000011910"/>
    </source>
</evidence>
<evidence type="ECO:0000313" key="5">
    <source>
        <dbReference type="EMBL" id="EMR02792.1"/>
    </source>
</evidence>
<organism evidence="5 6">
    <name type="scientific">Cesiribacter andamanensis AMV16</name>
    <dbReference type="NCBI Taxonomy" id="1279009"/>
    <lineage>
        <taxon>Bacteria</taxon>
        <taxon>Pseudomonadati</taxon>
        <taxon>Bacteroidota</taxon>
        <taxon>Cytophagia</taxon>
        <taxon>Cytophagales</taxon>
        <taxon>Cesiribacteraceae</taxon>
        <taxon>Cesiribacter</taxon>
    </lineage>
</organism>
<dbReference type="GO" id="GO:0009245">
    <property type="term" value="P:lipid A biosynthetic process"/>
    <property type="evidence" value="ECO:0007669"/>
    <property type="project" value="TreeGrafter"/>
</dbReference>
<keyword evidence="6" id="KW-1185">Reference proteome</keyword>
<dbReference type="InterPro" id="IPR004843">
    <property type="entry name" value="Calcineurin-like_PHP"/>
</dbReference>
<accession>M7N699</accession>
<dbReference type="GO" id="GO:0008758">
    <property type="term" value="F:UDP-2,3-diacylglucosamine hydrolase activity"/>
    <property type="evidence" value="ECO:0007669"/>
    <property type="project" value="TreeGrafter"/>
</dbReference>
<dbReference type="Pfam" id="PF00149">
    <property type="entry name" value="Metallophos"/>
    <property type="match status" value="1"/>
</dbReference>
<keyword evidence="2 5" id="KW-0378">Hydrolase</keyword>
<dbReference type="SUPFAM" id="SSF56300">
    <property type="entry name" value="Metallo-dependent phosphatases"/>
    <property type="match status" value="1"/>
</dbReference>